<name>A0A6G1I8D8_9PEZI</name>
<keyword evidence="3" id="KW-1185">Reference proteome</keyword>
<feature type="region of interest" description="Disordered" evidence="1">
    <location>
        <begin position="40"/>
        <end position="110"/>
    </location>
</feature>
<feature type="compositionally biased region" description="Pro residues" evidence="1">
    <location>
        <begin position="143"/>
        <end position="154"/>
    </location>
</feature>
<feature type="region of interest" description="Disordered" evidence="1">
    <location>
        <begin position="342"/>
        <end position="374"/>
    </location>
</feature>
<accession>A0A6G1I8D8</accession>
<proteinExistence type="predicted"/>
<dbReference type="Proteomes" id="UP000799640">
    <property type="component" value="Unassembled WGS sequence"/>
</dbReference>
<sequence length="374" mass="38947">MSLPRPSDALPRPDDRVNAAHAIAISCWVWVRIPPRSPETTFATPGTAAVGSQNEPKEQAAEDAQDDKPAKTPKRRKTAKGHSAGTLGSGTPAAEVVDTSSSTPTRSGYDFVRTSLPGRLLTPPAPVQEIQFHRIAAMLPAGSPQPPPNPPSGRPPDSQSRDDGRVRCNSCGRRFSLGPGPQDPAEPGPQNRRLWKEGRWLKMCEQCGARTVRYREQKKSRRVGKDGKVPTKGAKGPERENAKQTKETKHNTAIDTGNSVGIIGTDTVRAGALTSRTTDAGLAGTGALAPDIPGSSTRYAEISTLEARTAGPVFRSIFDTNTLTASVSSALTFGAGQSNAGSLGVGGAGPSDAASLGAGGASTPDSGCHALPRI</sequence>
<dbReference type="AlphaFoldDB" id="A0A6G1I8D8"/>
<reference evidence="2" key="1">
    <citation type="journal article" date="2020" name="Stud. Mycol.">
        <title>101 Dothideomycetes genomes: a test case for predicting lifestyles and emergence of pathogens.</title>
        <authorList>
            <person name="Haridas S."/>
            <person name="Albert R."/>
            <person name="Binder M."/>
            <person name="Bloem J."/>
            <person name="Labutti K."/>
            <person name="Salamov A."/>
            <person name="Andreopoulos B."/>
            <person name="Baker S."/>
            <person name="Barry K."/>
            <person name="Bills G."/>
            <person name="Bluhm B."/>
            <person name="Cannon C."/>
            <person name="Castanera R."/>
            <person name="Culley D."/>
            <person name="Daum C."/>
            <person name="Ezra D."/>
            <person name="Gonzalez J."/>
            <person name="Henrissat B."/>
            <person name="Kuo A."/>
            <person name="Liang C."/>
            <person name="Lipzen A."/>
            <person name="Lutzoni F."/>
            <person name="Magnuson J."/>
            <person name="Mondo S."/>
            <person name="Nolan M."/>
            <person name="Ohm R."/>
            <person name="Pangilinan J."/>
            <person name="Park H.-J."/>
            <person name="Ramirez L."/>
            <person name="Alfaro M."/>
            <person name="Sun H."/>
            <person name="Tritt A."/>
            <person name="Yoshinaga Y."/>
            <person name="Zwiers L.-H."/>
            <person name="Turgeon B."/>
            <person name="Goodwin S."/>
            <person name="Spatafora J."/>
            <person name="Crous P."/>
            <person name="Grigoriev I."/>
        </authorList>
    </citation>
    <scope>NUCLEOTIDE SEQUENCE</scope>
    <source>
        <strain evidence="2">CBS 262.69</strain>
    </source>
</reference>
<feature type="region of interest" description="Disordered" evidence="1">
    <location>
        <begin position="215"/>
        <end position="248"/>
    </location>
</feature>
<organism evidence="2 3">
    <name type="scientific">Trichodelitschia bisporula</name>
    <dbReference type="NCBI Taxonomy" id="703511"/>
    <lineage>
        <taxon>Eukaryota</taxon>
        <taxon>Fungi</taxon>
        <taxon>Dikarya</taxon>
        <taxon>Ascomycota</taxon>
        <taxon>Pezizomycotina</taxon>
        <taxon>Dothideomycetes</taxon>
        <taxon>Dothideomycetes incertae sedis</taxon>
        <taxon>Phaeotrichales</taxon>
        <taxon>Phaeotrichaceae</taxon>
        <taxon>Trichodelitschia</taxon>
    </lineage>
</organism>
<feature type="compositionally biased region" description="Basic and acidic residues" evidence="1">
    <location>
        <begin position="55"/>
        <end position="70"/>
    </location>
</feature>
<protein>
    <submittedName>
        <fullName evidence="2">Uncharacterized protein</fullName>
    </submittedName>
</protein>
<feature type="compositionally biased region" description="Polar residues" evidence="1">
    <location>
        <begin position="40"/>
        <end position="54"/>
    </location>
</feature>
<evidence type="ECO:0000313" key="2">
    <source>
        <dbReference type="EMBL" id="KAF2404461.1"/>
    </source>
</evidence>
<evidence type="ECO:0000313" key="3">
    <source>
        <dbReference type="Proteomes" id="UP000799640"/>
    </source>
</evidence>
<feature type="region of interest" description="Disordered" evidence="1">
    <location>
        <begin position="139"/>
        <end position="194"/>
    </location>
</feature>
<feature type="compositionally biased region" description="Basic residues" evidence="1">
    <location>
        <begin position="71"/>
        <end position="80"/>
    </location>
</feature>
<gene>
    <name evidence="2" type="ORF">EJ06DRAFT_553333</name>
</gene>
<dbReference type="PROSITE" id="PS51257">
    <property type="entry name" value="PROKAR_LIPOPROTEIN"/>
    <property type="match status" value="1"/>
</dbReference>
<evidence type="ECO:0000256" key="1">
    <source>
        <dbReference type="SAM" id="MobiDB-lite"/>
    </source>
</evidence>
<dbReference type="EMBL" id="ML996688">
    <property type="protein sequence ID" value="KAF2404461.1"/>
    <property type="molecule type" value="Genomic_DNA"/>
</dbReference>